<name>A0A4S9LAN8_AURPU</name>
<dbReference type="Proteomes" id="UP000306584">
    <property type="component" value="Unassembled WGS sequence"/>
</dbReference>
<feature type="compositionally biased region" description="Basic and acidic residues" evidence="1">
    <location>
        <begin position="25"/>
        <end position="42"/>
    </location>
</feature>
<organism evidence="2 3">
    <name type="scientific">Aureobasidium pullulans</name>
    <name type="common">Black yeast</name>
    <name type="synonym">Pullularia pullulans</name>
    <dbReference type="NCBI Taxonomy" id="5580"/>
    <lineage>
        <taxon>Eukaryota</taxon>
        <taxon>Fungi</taxon>
        <taxon>Dikarya</taxon>
        <taxon>Ascomycota</taxon>
        <taxon>Pezizomycotina</taxon>
        <taxon>Dothideomycetes</taxon>
        <taxon>Dothideomycetidae</taxon>
        <taxon>Dothideales</taxon>
        <taxon>Saccotheciaceae</taxon>
        <taxon>Aureobasidium</taxon>
    </lineage>
</organism>
<gene>
    <name evidence="2" type="ORF">D6D01_04682</name>
</gene>
<proteinExistence type="predicted"/>
<sequence length="200" mass="22899">MAPTKSQKTAKSTETEDDGGITFKKKQDDLRKSVVNRQEKARTRIRKNRSNKQKELQKRIESLKRNITVEQPGIGIGTGTNTDADTDASSQTAFGALRDLLARKTNIEKRITESIEGLERAMHTTSREFQVVLTDYCKRRSDRRDRETLKRQKLRNLLADRDFPTIRLLPTALLPYDRIERELLKSQSQSQDLRDVGVGG</sequence>
<accession>A0A4S9LAN8</accession>
<evidence type="ECO:0000313" key="3">
    <source>
        <dbReference type="Proteomes" id="UP000306584"/>
    </source>
</evidence>
<feature type="region of interest" description="Disordered" evidence="1">
    <location>
        <begin position="1"/>
        <end position="55"/>
    </location>
</feature>
<reference evidence="2 3" key="1">
    <citation type="submission" date="2018-10" db="EMBL/GenBank/DDBJ databases">
        <title>Fifty Aureobasidium pullulans genomes reveal a recombining polyextremotolerant generalist.</title>
        <authorList>
            <person name="Gostincar C."/>
            <person name="Turk M."/>
            <person name="Zajc J."/>
            <person name="Gunde-Cimerman N."/>
        </authorList>
    </citation>
    <scope>NUCLEOTIDE SEQUENCE [LARGE SCALE GENOMIC DNA]</scope>
    <source>
        <strain evidence="2 3">EXF-6604</strain>
    </source>
</reference>
<dbReference type="EMBL" id="QZBD01000159">
    <property type="protein sequence ID" value="THY25979.1"/>
    <property type="molecule type" value="Genomic_DNA"/>
</dbReference>
<evidence type="ECO:0000313" key="2">
    <source>
        <dbReference type="EMBL" id="THY25979.1"/>
    </source>
</evidence>
<protein>
    <submittedName>
        <fullName evidence="2">Uncharacterized protein</fullName>
    </submittedName>
</protein>
<feature type="compositionally biased region" description="Polar residues" evidence="1">
    <location>
        <begin position="1"/>
        <end position="12"/>
    </location>
</feature>
<dbReference type="AlphaFoldDB" id="A0A4S9LAN8"/>
<comment type="caution">
    <text evidence="2">The sequence shown here is derived from an EMBL/GenBank/DDBJ whole genome shotgun (WGS) entry which is preliminary data.</text>
</comment>
<evidence type="ECO:0000256" key="1">
    <source>
        <dbReference type="SAM" id="MobiDB-lite"/>
    </source>
</evidence>